<organism evidence="2 3">
    <name type="scientific">Heligmosomoides polygyrus</name>
    <name type="common">Parasitic roundworm</name>
    <dbReference type="NCBI Taxonomy" id="6339"/>
    <lineage>
        <taxon>Eukaryota</taxon>
        <taxon>Metazoa</taxon>
        <taxon>Ecdysozoa</taxon>
        <taxon>Nematoda</taxon>
        <taxon>Chromadorea</taxon>
        <taxon>Rhabditida</taxon>
        <taxon>Rhabditina</taxon>
        <taxon>Rhabditomorpha</taxon>
        <taxon>Strongyloidea</taxon>
        <taxon>Heligmosomidae</taxon>
        <taxon>Heligmosomoides</taxon>
    </lineage>
</organism>
<reference evidence="1 2" key="1">
    <citation type="submission" date="2018-11" db="EMBL/GenBank/DDBJ databases">
        <authorList>
            <consortium name="Pathogen Informatics"/>
        </authorList>
    </citation>
    <scope>NUCLEOTIDE SEQUENCE [LARGE SCALE GENOMIC DNA]</scope>
</reference>
<dbReference type="WBParaSite" id="HPBE_0001492901-mRNA-1">
    <property type="protein sequence ID" value="HPBE_0001492901-mRNA-1"/>
    <property type="gene ID" value="HPBE_0001492901"/>
</dbReference>
<protein>
    <submittedName>
        <fullName evidence="1 3">Uncharacterized protein</fullName>
    </submittedName>
</protein>
<reference evidence="3" key="2">
    <citation type="submission" date="2019-09" db="UniProtKB">
        <authorList>
            <consortium name="WormBaseParasite"/>
        </authorList>
    </citation>
    <scope>IDENTIFICATION</scope>
</reference>
<proteinExistence type="predicted"/>
<accession>A0A183G186</accession>
<dbReference type="AlphaFoldDB" id="A0A183G186"/>
<evidence type="ECO:0000313" key="3">
    <source>
        <dbReference type="WBParaSite" id="HPBE_0001492901-mRNA-1"/>
    </source>
</evidence>
<sequence>MVALRLEETETGIGGRCAAVQQIWRSLRGPRCELGQRKHLHCDAEQLQMSSYSGAPCGAGSICKVLQTTLTSAYAHPDVRQLCKNDSEATFNSLLARRVGGVRGDAAEEGKWTDICTKPGRSLRASA</sequence>
<gene>
    <name evidence="1" type="ORF">HPBE_LOCUS14930</name>
</gene>
<evidence type="ECO:0000313" key="1">
    <source>
        <dbReference type="EMBL" id="VDP01259.1"/>
    </source>
</evidence>
<dbReference type="Proteomes" id="UP000050761">
    <property type="component" value="Unassembled WGS sequence"/>
</dbReference>
<keyword evidence="2" id="KW-1185">Reference proteome</keyword>
<dbReference type="EMBL" id="UZAH01028608">
    <property type="protein sequence ID" value="VDP01259.1"/>
    <property type="molecule type" value="Genomic_DNA"/>
</dbReference>
<name>A0A183G186_HELPZ</name>
<accession>A0A3P8DKQ9</accession>
<evidence type="ECO:0000313" key="2">
    <source>
        <dbReference type="Proteomes" id="UP000050761"/>
    </source>
</evidence>